<proteinExistence type="predicted"/>
<protein>
    <recommendedName>
        <fullName evidence="3">TetR family transcriptional regulator</fullName>
    </recommendedName>
</protein>
<dbReference type="Gene3D" id="1.10.357.10">
    <property type="entry name" value="Tetracycline Repressor, domain 2"/>
    <property type="match status" value="1"/>
</dbReference>
<organism evidence="1 2">
    <name type="scientific">Actinomadura adrarensis</name>
    <dbReference type="NCBI Taxonomy" id="1819600"/>
    <lineage>
        <taxon>Bacteria</taxon>
        <taxon>Bacillati</taxon>
        <taxon>Actinomycetota</taxon>
        <taxon>Actinomycetes</taxon>
        <taxon>Streptosporangiales</taxon>
        <taxon>Thermomonosporaceae</taxon>
        <taxon>Actinomadura</taxon>
    </lineage>
</organism>
<comment type="caution">
    <text evidence="1">The sequence shown here is derived from an EMBL/GenBank/DDBJ whole genome shotgun (WGS) entry which is preliminary data.</text>
</comment>
<evidence type="ECO:0000313" key="2">
    <source>
        <dbReference type="Proteomes" id="UP001597083"/>
    </source>
</evidence>
<name>A0ABW3C910_9ACTN</name>
<keyword evidence="2" id="KW-1185">Reference proteome</keyword>
<reference evidence="2" key="1">
    <citation type="journal article" date="2019" name="Int. J. Syst. Evol. Microbiol.">
        <title>The Global Catalogue of Microorganisms (GCM) 10K type strain sequencing project: providing services to taxonomists for standard genome sequencing and annotation.</title>
        <authorList>
            <consortium name="The Broad Institute Genomics Platform"/>
            <consortium name="The Broad Institute Genome Sequencing Center for Infectious Disease"/>
            <person name="Wu L."/>
            <person name="Ma J."/>
        </authorList>
    </citation>
    <scope>NUCLEOTIDE SEQUENCE [LARGE SCALE GENOMIC DNA]</scope>
    <source>
        <strain evidence="2">JCM 31696</strain>
    </source>
</reference>
<dbReference type="EMBL" id="JBHTIR010000200">
    <property type="protein sequence ID" value="MFD0850941.1"/>
    <property type="molecule type" value="Genomic_DNA"/>
</dbReference>
<sequence>LGAEPPFDPAALVSVLMAIADGLMLQWLADPDATPDAHQVLDVLTGLAQFLTPPSAQQTR</sequence>
<accession>A0ABW3C910</accession>
<gene>
    <name evidence="1" type="ORF">ACFQ07_01780</name>
</gene>
<dbReference type="InterPro" id="IPR036271">
    <property type="entry name" value="Tet_transcr_reg_TetR-rel_C_sf"/>
</dbReference>
<evidence type="ECO:0008006" key="3">
    <source>
        <dbReference type="Google" id="ProtNLM"/>
    </source>
</evidence>
<dbReference type="SUPFAM" id="SSF48498">
    <property type="entry name" value="Tetracyclin repressor-like, C-terminal domain"/>
    <property type="match status" value="1"/>
</dbReference>
<evidence type="ECO:0000313" key="1">
    <source>
        <dbReference type="EMBL" id="MFD0850941.1"/>
    </source>
</evidence>
<dbReference type="Proteomes" id="UP001597083">
    <property type="component" value="Unassembled WGS sequence"/>
</dbReference>
<feature type="non-terminal residue" evidence="1">
    <location>
        <position position="1"/>
    </location>
</feature>